<organism evidence="1 2">
    <name type="scientific">Rhodococcus ruber</name>
    <dbReference type="NCBI Taxonomy" id="1830"/>
    <lineage>
        <taxon>Bacteria</taxon>
        <taxon>Bacillati</taxon>
        <taxon>Actinomycetota</taxon>
        <taxon>Actinomycetes</taxon>
        <taxon>Mycobacteriales</taxon>
        <taxon>Nocardiaceae</taxon>
        <taxon>Rhodococcus</taxon>
    </lineage>
</organism>
<proteinExistence type="predicted"/>
<name>A0A098BJJ6_9NOCA</name>
<evidence type="ECO:0000313" key="1">
    <source>
        <dbReference type="EMBL" id="CDZ88919.1"/>
    </source>
</evidence>
<dbReference type="AlphaFoldDB" id="A0A098BJJ6"/>
<dbReference type="Proteomes" id="UP000042997">
    <property type="component" value="Unassembled WGS sequence"/>
</dbReference>
<sequence>MMWRFAGCCSGVWPHLRDVLFKPVLMF</sequence>
<reference evidence="1 2" key="1">
    <citation type="journal article" date="2014" name="Genome Announc.">
        <title>Draft Genome Sequence of Propane- and Butane-Oxidizing Actinobacterium Rhodococcus ruber IEGM 231.</title>
        <authorList>
            <person name="Ivshina I.B."/>
            <person name="Kuyukina M.S."/>
            <person name="Krivoruchko A.V."/>
            <person name="Barbe V."/>
            <person name="Fischer C."/>
        </authorList>
    </citation>
    <scope>NUCLEOTIDE SEQUENCE [LARGE SCALE GENOMIC DNA]</scope>
</reference>
<protein>
    <submittedName>
        <fullName evidence="1">Uncharacterized protein</fullName>
    </submittedName>
</protein>
<accession>A0A098BJJ6</accession>
<gene>
    <name evidence="1" type="ORF">RHRU231_450086</name>
</gene>
<dbReference type="EMBL" id="CCSD01000056">
    <property type="protein sequence ID" value="CDZ88919.1"/>
    <property type="molecule type" value="Genomic_DNA"/>
</dbReference>
<evidence type="ECO:0000313" key="2">
    <source>
        <dbReference type="Proteomes" id="UP000042997"/>
    </source>
</evidence>